<dbReference type="Pfam" id="PF13279">
    <property type="entry name" value="4HBT_2"/>
    <property type="match status" value="1"/>
</dbReference>
<dbReference type="Proteomes" id="UP001556692">
    <property type="component" value="Unassembled WGS sequence"/>
</dbReference>
<dbReference type="GO" id="GO:0016787">
    <property type="term" value="F:hydrolase activity"/>
    <property type="evidence" value="ECO:0007669"/>
    <property type="project" value="UniProtKB-KW"/>
</dbReference>
<name>A0ABV3SIC8_9HYPH</name>
<dbReference type="Gene3D" id="3.10.129.10">
    <property type="entry name" value="Hotdog Thioesterase"/>
    <property type="match status" value="1"/>
</dbReference>
<evidence type="ECO:0000313" key="1">
    <source>
        <dbReference type="EMBL" id="MEX0406503.1"/>
    </source>
</evidence>
<keyword evidence="2" id="KW-1185">Reference proteome</keyword>
<protein>
    <submittedName>
        <fullName evidence="1">Acyl-CoA thioesterase</fullName>
        <ecNumber evidence="1">3.1.2.-</ecNumber>
    </submittedName>
</protein>
<dbReference type="CDD" id="cd00586">
    <property type="entry name" value="4HBT"/>
    <property type="match status" value="1"/>
</dbReference>
<evidence type="ECO:0000313" key="2">
    <source>
        <dbReference type="Proteomes" id="UP001556692"/>
    </source>
</evidence>
<dbReference type="EMBL" id="JBDPGJ010000003">
    <property type="protein sequence ID" value="MEX0406503.1"/>
    <property type="molecule type" value="Genomic_DNA"/>
</dbReference>
<proteinExistence type="predicted"/>
<comment type="caution">
    <text evidence="1">The sequence shown here is derived from an EMBL/GenBank/DDBJ whole genome shotgun (WGS) entry which is preliminary data.</text>
</comment>
<dbReference type="EC" id="3.1.2.-" evidence="1"/>
<gene>
    <name evidence="1" type="ORF">ABGN05_12570</name>
</gene>
<sequence>MSEILQTCTIRVSFGDCDPAGIVYYPNHFRWFDATFHALLQRFGGHAAVSRKLGSIGIGLIEVGGAFRAPAEDGDALVLTARLVEWREKTLRIAYEGRIDDRLTVEGFEVRGLFIREDGRLRAGRMAPLREMLEAGAGKAYA</sequence>
<reference evidence="1 2" key="1">
    <citation type="submission" date="2024-05" db="EMBL/GenBank/DDBJ databases">
        <authorList>
            <person name="Jiang F."/>
        </authorList>
    </citation>
    <scope>NUCLEOTIDE SEQUENCE [LARGE SCALE GENOMIC DNA]</scope>
    <source>
        <strain evidence="1 2">LZ166</strain>
    </source>
</reference>
<keyword evidence="1" id="KW-0378">Hydrolase</keyword>
<dbReference type="RefSeq" id="WP_367954399.1">
    <property type="nucleotide sequence ID" value="NZ_JBDPGJ010000003.1"/>
</dbReference>
<dbReference type="SUPFAM" id="SSF54637">
    <property type="entry name" value="Thioesterase/thiol ester dehydrase-isomerase"/>
    <property type="match status" value="1"/>
</dbReference>
<dbReference type="InterPro" id="IPR029069">
    <property type="entry name" value="HotDog_dom_sf"/>
</dbReference>
<accession>A0ABV3SIC8</accession>
<organism evidence="1 2">
    <name type="scientific">Aquibium pacificus</name>
    <dbReference type="NCBI Taxonomy" id="3153579"/>
    <lineage>
        <taxon>Bacteria</taxon>
        <taxon>Pseudomonadati</taxon>
        <taxon>Pseudomonadota</taxon>
        <taxon>Alphaproteobacteria</taxon>
        <taxon>Hyphomicrobiales</taxon>
        <taxon>Phyllobacteriaceae</taxon>
        <taxon>Aquibium</taxon>
    </lineage>
</organism>